<sequence length="256" mass="28161">MGFILIAAAVILIGGMGAWYAHARMGRIELVKDTYCPVAGPSSITTVVIDRTDKLAPVQRSLLEARFEEVRKAIPKFGLLEVYTIGPVETDVLKPTFSLCNPGDGSDLSEVDANPARVRKKWEKGFDQPLRDVLDHLLTSDEAAASPIMESIQSVAATAFAKHIDGSKTLILVSDLLQFSPNLNQYKNPIAFTDFRKAAGYRKVKADLSGVDVRLFYVRRETGKGVQGAKHIEFWQEYFSDQGAVVSNILPLYGDV</sequence>
<evidence type="ECO:0000313" key="2">
    <source>
        <dbReference type="Proteomes" id="UP000318050"/>
    </source>
</evidence>
<dbReference type="Proteomes" id="UP000318050">
    <property type="component" value="Unassembled WGS sequence"/>
</dbReference>
<name>A0A560IDM4_9PROT</name>
<comment type="caution">
    <text evidence="1">The sequence shown here is derived from an EMBL/GenBank/DDBJ whole genome shotgun (WGS) entry which is preliminary data.</text>
</comment>
<protein>
    <submittedName>
        <fullName evidence="1">Uncharacterized protein</fullName>
    </submittedName>
</protein>
<dbReference type="OrthoDB" id="7551043at2"/>
<gene>
    <name evidence="1" type="ORF">FBZ92_113113</name>
</gene>
<accession>A0A560IDM4</accession>
<organism evidence="1 2">
    <name type="scientific">Nitrospirillum amazonense</name>
    <dbReference type="NCBI Taxonomy" id="28077"/>
    <lineage>
        <taxon>Bacteria</taxon>
        <taxon>Pseudomonadati</taxon>
        <taxon>Pseudomonadota</taxon>
        <taxon>Alphaproteobacteria</taxon>
        <taxon>Rhodospirillales</taxon>
        <taxon>Azospirillaceae</taxon>
        <taxon>Nitrospirillum</taxon>
    </lineage>
</organism>
<dbReference type="AlphaFoldDB" id="A0A560IDM4"/>
<proteinExistence type="predicted"/>
<reference evidence="1 2" key="1">
    <citation type="submission" date="2019-06" db="EMBL/GenBank/DDBJ databases">
        <title>Genomic Encyclopedia of Type Strains, Phase IV (KMG-V): Genome sequencing to study the core and pangenomes of soil and plant-associated prokaryotes.</title>
        <authorList>
            <person name="Whitman W."/>
        </authorList>
    </citation>
    <scope>NUCLEOTIDE SEQUENCE [LARGE SCALE GENOMIC DNA]</scope>
    <source>
        <strain evidence="1 2">BR 11140</strain>
    </source>
</reference>
<evidence type="ECO:0000313" key="1">
    <source>
        <dbReference type="EMBL" id="TWB56119.1"/>
    </source>
</evidence>
<dbReference type="EMBL" id="VITT01000013">
    <property type="protein sequence ID" value="TWB56119.1"/>
    <property type="molecule type" value="Genomic_DNA"/>
</dbReference>